<keyword evidence="3" id="KW-1185">Reference proteome</keyword>
<evidence type="ECO:0000313" key="3">
    <source>
        <dbReference type="Proteomes" id="UP000485058"/>
    </source>
</evidence>
<organism evidence="2 3">
    <name type="scientific">Haematococcus lacustris</name>
    <name type="common">Green alga</name>
    <name type="synonym">Haematococcus pluvialis</name>
    <dbReference type="NCBI Taxonomy" id="44745"/>
    <lineage>
        <taxon>Eukaryota</taxon>
        <taxon>Viridiplantae</taxon>
        <taxon>Chlorophyta</taxon>
        <taxon>core chlorophytes</taxon>
        <taxon>Chlorophyceae</taxon>
        <taxon>CS clade</taxon>
        <taxon>Chlamydomonadales</taxon>
        <taxon>Haematococcaceae</taxon>
        <taxon>Haematococcus</taxon>
    </lineage>
</organism>
<protein>
    <submittedName>
        <fullName evidence="2">Uncharacterized protein</fullName>
    </submittedName>
</protein>
<dbReference type="Proteomes" id="UP000485058">
    <property type="component" value="Unassembled WGS sequence"/>
</dbReference>
<comment type="caution">
    <text evidence="2">The sequence shown here is derived from an EMBL/GenBank/DDBJ whole genome shotgun (WGS) entry which is preliminary data.</text>
</comment>
<proteinExistence type="predicted"/>
<dbReference type="EMBL" id="BLLF01002440">
    <property type="protein sequence ID" value="GFH24088.1"/>
    <property type="molecule type" value="Genomic_DNA"/>
</dbReference>
<reference evidence="2 3" key="1">
    <citation type="submission" date="2020-02" db="EMBL/GenBank/DDBJ databases">
        <title>Draft genome sequence of Haematococcus lacustris strain NIES-144.</title>
        <authorList>
            <person name="Morimoto D."/>
            <person name="Nakagawa S."/>
            <person name="Yoshida T."/>
            <person name="Sawayama S."/>
        </authorList>
    </citation>
    <scope>NUCLEOTIDE SEQUENCE [LARGE SCALE GENOMIC DNA]</scope>
    <source>
        <strain evidence="2 3">NIES-144</strain>
    </source>
</reference>
<evidence type="ECO:0000256" key="1">
    <source>
        <dbReference type="SAM" id="MobiDB-lite"/>
    </source>
</evidence>
<name>A0A699ZZW0_HAELA</name>
<evidence type="ECO:0000313" key="2">
    <source>
        <dbReference type="EMBL" id="GFH24088.1"/>
    </source>
</evidence>
<feature type="region of interest" description="Disordered" evidence="1">
    <location>
        <begin position="7"/>
        <end position="35"/>
    </location>
</feature>
<sequence>MWIRLLAPPGRNEELSGASEDNASSVKEKVLDQPPSAQQLAPLALELVWGMEGMLQPGGGLVQPAAG</sequence>
<dbReference type="AlphaFoldDB" id="A0A699ZZW0"/>
<gene>
    <name evidence="2" type="ORF">HaLaN_21813</name>
</gene>
<accession>A0A699ZZW0</accession>